<dbReference type="Pfam" id="PF13338">
    <property type="entry name" value="AbiEi_4"/>
    <property type="match status" value="1"/>
</dbReference>
<dbReference type="GeneID" id="93506480"/>
<evidence type="ECO:0000259" key="2">
    <source>
        <dbReference type="Pfam" id="PF13338"/>
    </source>
</evidence>
<dbReference type="InterPro" id="IPR025159">
    <property type="entry name" value="AbiEi_N"/>
</dbReference>
<dbReference type="RefSeq" id="WP_033242122.1">
    <property type="nucleotide sequence ID" value="NZ_JBIRUQ010000001.1"/>
</dbReference>
<feature type="domain" description="AbiEi antitoxin C-terminal" evidence="1">
    <location>
        <begin position="80"/>
        <end position="207"/>
    </location>
</feature>
<reference evidence="3 4" key="1">
    <citation type="submission" date="2024-10" db="EMBL/GenBank/DDBJ databases">
        <title>The Natural Products Discovery Center: Release of the First 8490 Sequenced Strains for Exploring Actinobacteria Biosynthetic Diversity.</title>
        <authorList>
            <person name="Kalkreuter E."/>
            <person name="Kautsar S.A."/>
            <person name="Yang D."/>
            <person name="Bader C.D."/>
            <person name="Teijaro C.N."/>
            <person name="Fluegel L."/>
            <person name="Davis C.M."/>
            <person name="Simpson J.R."/>
            <person name="Lauterbach L."/>
            <person name="Steele A.D."/>
            <person name="Gui C."/>
            <person name="Meng S."/>
            <person name="Li G."/>
            <person name="Viehrig K."/>
            <person name="Ye F."/>
            <person name="Su P."/>
            <person name="Kiefer A.F."/>
            <person name="Nichols A."/>
            <person name="Cepeda A.J."/>
            <person name="Yan W."/>
            <person name="Fan B."/>
            <person name="Jiang Y."/>
            <person name="Adhikari A."/>
            <person name="Zheng C.-J."/>
            <person name="Schuster L."/>
            <person name="Cowan T.M."/>
            <person name="Smanski M.J."/>
            <person name="Chevrette M.G."/>
            <person name="De Carvalho L.P.S."/>
            <person name="Shen B."/>
        </authorList>
    </citation>
    <scope>NUCLEOTIDE SEQUENCE [LARGE SCALE GENOMIC DNA]</scope>
    <source>
        <strain evidence="3 4">NPDC020568</strain>
    </source>
</reference>
<feature type="domain" description="AbiEi antitoxin N-terminal" evidence="2">
    <location>
        <begin position="20"/>
        <end position="56"/>
    </location>
</feature>
<proteinExistence type="predicted"/>
<accession>A0ABW7TIS9</accession>
<organism evidence="3 4">
    <name type="scientific">Nocardia carnea</name>
    <dbReference type="NCBI Taxonomy" id="37328"/>
    <lineage>
        <taxon>Bacteria</taxon>
        <taxon>Bacillati</taxon>
        <taxon>Actinomycetota</taxon>
        <taxon>Actinomycetes</taxon>
        <taxon>Mycobacteriales</taxon>
        <taxon>Nocardiaceae</taxon>
        <taxon>Nocardia</taxon>
    </lineage>
</organism>
<name>A0ABW7TIS9_9NOCA</name>
<dbReference type="Pfam" id="PF09407">
    <property type="entry name" value="AbiEi_1"/>
    <property type="match status" value="1"/>
</dbReference>
<dbReference type="InterPro" id="IPR018547">
    <property type="entry name" value="AbiEi_C"/>
</dbReference>
<evidence type="ECO:0000313" key="3">
    <source>
        <dbReference type="EMBL" id="MFI1459245.1"/>
    </source>
</evidence>
<evidence type="ECO:0000259" key="1">
    <source>
        <dbReference type="Pfam" id="PF09407"/>
    </source>
</evidence>
<comment type="caution">
    <text evidence="3">The sequence shown here is derived from an EMBL/GenBank/DDBJ whole genome shotgun (WGS) entry which is preliminary data.</text>
</comment>
<gene>
    <name evidence="3" type="ORF">ACH4WX_00835</name>
</gene>
<protein>
    <submittedName>
        <fullName evidence="3">Type IV toxin-antitoxin system AbiEi family antitoxin</fullName>
    </submittedName>
</protein>
<sequence length="214" mass="23198">MATKHTTPVPSALWRRPLRTLRPQDAAATYAHPRPELARLVDSGVLHRVARGFYTVVPPDQVGRSWIPGLEATAAGIAASVYGADQAVLMGISAARALGAIPRALATAIVAVPEQHRPIALIDRPAIVRFVRRNTDSLDAERIETSLGPALATTPEQTVLDLAHRPQLGNAEKEVRSAIAVLYRRCDPRRLTELAAEQRRIAALRRAEAWTGAP</sequence>
<dbReference type="EMBL" id="JBIRUQ010000001">
    <property type="protein sequence ID" value="MFI1459245.1"/>
    <property type="molecule type" value="Genomic_DNA"/>
</dbReference>
<keyword evidence="4" id="KW-1185">Reference proteome</keyword>
<dbReference type="Proteomes" id="UP001611263">
    <property type="component" value="Unassembled WGS sequence"/>
</dbReference>
<evidence type="ECO:0000313" key="4">
    <source>
        <dbReference type="Proteomes" id="UP001611263"/>
    </source>
</evidence>